<evidence type="ECO:0000313" key="2">
    <source>
        <dbReference type="EMBL" id="EGD60093.1"/>
    </source>
</evidence>
<dbReference type="OrthoDB" id="7502743at2"/>
<dbReference type="STRING" id="983920.Y88_1967"/>
<protein>
    <recommendedName>
        <fullName evidence="4">Anti-sigma factor</fullName>
    </recommendedName>
</protein>
<comment type="caution">
    <text evidence="2">The sequence shown here is derived from an EMBL/GenBank/DDBJ whole genome shotgun (WGS) entry which is preliminary data.</text>
</comment>
<evidence type="ECO:0000313" key="3">
    <source>
        <dbReference type="Proteomes" id="UP000004728"/>
    </source>
</evidence>
<organism evidence="2 3">
    <name type="scientific">Novosphingobium nitrogenifigens DSM 19370</name>
    <dbReference type="NCBI Taxonomy" id="983920"/>
    <lineage>
        <taxon>Bacteria</taxon>
        <taxon>Pseudomonadati</taxon>
        <taxon>Pseudomonadota</taxon>
        <taxon>Alphaproteobacteria</taxon>
        <taxon>Sphingomonadales</taxon>
        <taxon>Sphingomonadaceae</taxon>
        <taxon>Novosphingobium</taxon>
    </lineage>
</organism>
<evidence type="ECO:0008006" key="4">
    <source>
        <dbReference type="Google" id="ProtNLM"/>
    </source>
</evidence>
<feature type="transmembrane region" description="Helical" evidence="1">
    <location>
        <begin position="95"/>
        <end position="116"/>
    </location>
</feature>
<dbReference type="AlphaFoldDB" id="F1Z5I3"/>
<keyword evidence="3" id="KW-1185">Reference proteome</keyword>
<name>F1Z5I3_9SPHN</name>
<evidence type="ECO:0000256" key="1">
    <source>
        <dbReference type="SAM" id="Phobius"/>
    </source>
</evidence>
<gene>
    <name evidence="2" type="ORF">Y88_1967</name>
</gene>
<reference evidence="2 3" key="1">
    <citation type="journal article" date="2012" name="J. Bacteriol.">
        <title>Draft Genome Sequence of Novosphingobium nitrogenifigens Y88T.</title>
        <authorList>
            <person name="Strabala T.J."/>
            <person name="Macdonald L."/>
            <person name="Liu V."/>
            <person name="Smit A.M."/>
        </authorList>
    </citation>
    <scope>NUCLEOTIDE SEQUENCE [LARGE SCALE GENOMIC DNA]</scope>
    <source>
        <strain evidence="2 3">DSM 19370</strain>
    </source>
</reference>
<dbReference type="Proteomes" id="UP000004728">
    <property type="component" value="Unassembled WGS sequence"/>
</dbReference>
<dbReference type="HOGENOM" id="CLU_092800_0_0_5"/>
<keyword evidence="1" id="KW-0812">Transmembrane</keyword>
<dbReference type="EMBL" id="AEWJ01000023">
    <property type="protein sequence ID" value="EGD60093.1"/>
    <property type="molecule type" value="Genomic_DNA"/>
</dbReference>
<dbReference type="RefSeq" id="WP_008069053.1">
    <property type="nucleotide sequence ID" value="NZ_AQWK01000005.1"/>
</dbReference>
<dbReference type="InParanoid" id="F1Z5I3"/>
<keyword evidence="1" id="KW-0472">Membrane</keyword>
<proteinExistence type="predicted"/>
<dbReference type="eggNOG" id="COG4520">
    <property type="taxonomic scope" value="Bacteria"/>
</dbReference>
<accession>F1Z5I3</accession>
<keyword evidence="1" id="KW-1133">Transmembrane helix</keyword>
<sequence>MTGDIVAEDREERLAAWLDDALSPADRQAFEAEMEADPALAALAVQWRENDRRIREALSGIAQRPLPEATLALLAPPDPVPHADNDNPRRMGRRIAWGLVAFGTLAAASLALFLNIGSGAAVDPLSQALDRTPSLAEASLPDGRRIVPSLTVRAADGRWCREYRSGETLTLACRGGDGRWMTEASGKGQGPESAETIAVAAGGSDAALDPAFQRLGAGDPVDAATETKLIADRWRR</sequence>